<feature type="compositionally biased region" description="Low complexity" evidence="1">
    <location>
        <begin position="89"/>
        <end position="100"/>
    </location>
</feature>
<comment type="caution">
    <text evidence="2">The sequence shown here is derived from an EMBL/GenBank/DDBJ whole genome shotgun (WGS) entry which is preliminary data.</text>
</comment>
<name>A0A6L9QD65_9ACTN</name>
<evidence type="ECO:0000313" key="3">
    <source>
        <dbReference type="Proteomes" id="UP000475532"/>
    </source>
</evidence>
<sequence length="108" mass="11780">MGNSSPDPVTWYRQATRAWRALIPLSDGPGLLETANPRELREAIKDPAAWRRSQRKFLLVRPADDCTRTNIEAALIEGLTAQHACVPNSSGGRQTTRSSSPISEVAAP</sequence>
<reference evidence="2 3" key="1">
    <citation type="submission" date="2020-01" db="EMBL/GenBank/DDBJ databases">
        <title>Insect and environment-associated Actinomycetes.</title>
        <authorList>
            <person name="Currrie C."/>
            <person name="Chevrette M."/>
            <person name="Carlson C."/>
            <person name="Stubbendieck R."/>
            <person name="Wendt-Pienkowski E."/>
        </authorList>
    </citation>
    <scope>NUCLEOTIDE SEQUENCE [LARGE SCALE GENOMIC DNA]</scope>
    <source>
        <strain evidence="2 3">SID10258</strain>
    </source>
</reference>
<organism evidence="2 3">
    <name type="scientific">Actinomadura bangladeshensis</name>
    <dbReference type="NCBI Taxonomy" id="453573"/>
    <lineage>
        <taxon>Bacteria</taxon>
        <taxon>Bacillati</taxon>
        <taxon>Actinomycetota</taxon>
        <taxon>Actinomycetes</taxon>
        <taxon>Streptosporangiales</taxon>
        <taxon>Thermomonosporaceae</taxon>
        <taxon>Actinomadura</taxon>
    </lineage>
</organism>
<proteinExistence type="predicted"/>
<dbReference type="AlphaFoldDB" id="A0A6L9QD65"/>
<protein>
    <submittedName>
        <fullName evidence="2">Uncharacterized protein</fullName>
    </submittedName>
</protein>
<gene>
    <name evidence="2" type="ORF">G3I70_13145</name>
</gene>
<evidence type="ECO:0000256" key="1">
    <source>
        <dbReference type="SAM" id="MobiDB-lite"/>
    </source>
</evidence>
<dbReference type="RefSeq" id="WP_163055827.1">
    <property type="nucleotide sequence ID" value="NZ_JAAGLI010000323.1"/>
</dbReference>
<dbReference type="EMBL" id="JAAGLI010000323">
    <property type="protein sequence ID" value="NEA23431.1"/>
    <property type="molecule type" value="Genomic_DNA"/>
</dbReference>
<accession>A0A6L9QD65</accession>
<evidence type="ECO:0000313" key="2">
    <source>
        <dbReference type="EMBL" id="NEA23431.1"/>
    </source>
</evidence>
<dbReference type="Proteomes" id="UP000475532">
    <property type="component" value="Unassembled WGS sequence"/>
</dbReference>
<feature type="region of interest" description="Disordered" evidence="1">
    <location>
        <begin position="84"/>
        <end position="108"/>
    </location>
</feature>